<keyword evidence="3" id="KW-1185">Reference proteome</keyword>
<evidence type="ECO:0000313" key="3">
    <source>
        <dbReference type="Proteomes" id="UP000319004"/>
    </source>
</evidence>
<feature type="compositionally biased region" description="Polar residues" evidence="1">
    <location>
        <begin position="53"/>
        <end position="76"/>
    </location>
</feature>
<feature type="compositionally biased region" description="Low complexity" evidence="1">
    <location>
        <begin position="77"/>
        <end position="97"/>
    </location>
</feature>
<gene>
    <name evidence="2" type="ORF">Enr13x_53600</name>
</gene>
<feature type="region of interest" description="Disordered" evidence="1">
    <location>
        <begin position="47"/>
        <end position="112"/>
    </location>
</feature>
<protein>
    <recommendedName>
        <fullName evidence="4">RHS Repeat protein</fullName>
    </recommendedName>
</protein>
<reference evidence="2 3" key="1">
    <citation type="submission" date="2019-03" db="EMBL/GenBank/DDBJ databases">
        <title>Deep-cultivation of Planctomycetes and their phenomic and genomic characterization uncovers novel biology.</title>
        <authorList>
            <person name="Wiegand S."/>
            <person name="Jogler M."/>
            <person name="Boedeker C."/>
            <person name="Pinto D."/>
            <person name="Vollmers J."/>
            <person name="Rivas-Marin E."/>
            <person name="Kohn T."/>
            <person name="Peeters S.H."/>
            <person name="Heuer A."/>
            <person name="Rast P."/>
            <person name="Oberbeckmann S."/>
            <person name="Bunk B."/>
            <person name="Jeske O."/>
            <person name="Meyerdierks A."/>
            <person name="Storesund J.E."/>
            <person name="Kallscheuer N."/>
            <person name="Luecker S."/>
            <person name="Lage O.M."/>
            <person name="Pohl T."/>
            <person name="Merkel B.J."/>
            <person name="Hornburger P."/>
            <person name="Mueller R.-W."/>
            <person name="Bruemmer F."/>
            <person name="Labrenz M."/>
            <person name="Spormann A.M."/>
            <person name="Op den Camp H."/>
            <person name="Overmann J."/>
            <person name="Amann R."/>
            <person name="Jetten M.S.M."/>
            <person name="Mascher T."/>
            <person name="Medema M.H."/>
            <person name="Devos D.P."/>
            <person name="Kaster A.-K."/>
            <person name="Ovreas L."/>
            <person name="Rohde M."/>
            <person name="Galperin M.Y."/>
            <person name="Jogler C."/>
        </authorList>
    </citation>
    <scope>NUCLEOTIDE SEQUENCE [LARGE SCALE GENOMIC DNA]</scope>
    <source>
        <strain evidence="2 3">Enr13</strain>
    </source>
</reference>
<dbReference type="Proteomes" id="UP000319004">
    <property type="component" value="Chromosome"/>
</dbReference>
<evidence type="ECO:0008006" key="4">
    <source>
        <dbReference type="Google" id="ProtNLM"/>
    </source>
</evidence>
<sequence length="112" mass="11912">MGTESANSVEQLETDYAYDLQGRVADHSVVDASTGNSITTDYDYDALGRLDTQRTPTNRATPSLNTTTTSAPTANEPNSPSVSPSTTTTIRRPLRSSLIQPLTIGPTTPLVV</sequence>
<organism evidence="2 3">
    <name type="scientific">Stieleria neptunia</name>
    <dbReference type="NCBI Taxonomy" id="2527979"/>
    <lineage>
        <taxon>Bacteria</taxon>
        <taxon>Pseudomonadati</taxon>
        <taxon>Planctomycetota</taxon>
        <taxon>Planctomycetia</taxon>
        <taxon>Pirellulales</taxon>
        <taxon>Pirellulaceae</taxon>
        <taxon>Stieleria</taxon>
    </lineage>
</organism>
<dbReference type="KEGG" id="snep:Enr13x_53600"/>
<accession>A0A518HXB3</accession>
<dbReference type="AlphaFoldDB" id="A0A518HXB3"/>
<name>A0A518HXB3_9BACT</name>
<evidence type="ECO:0000313" key="2">
    <source>
        <dbReference type="EMBL" id="QDV45481.1"/>
    </source>
</evidence>
<dbReference type="Gene3D" id="2.180.10.10">
    <property type="entry name" value="RHS repeat-associated core"/>
    <property type="match status" value="1"/>
</dbReference>
<dbReference type="EMBL" id="CP037423">
    <property type="protein sequence ID" value="QDV45481.1"/>
    <property type="molecule type" value="Genomic_DNA"/>
</dbReference>
<evidence type="ECO:0000256" key="1">
    <source>
        <dbReference type="SAM" id="MobiDB-lite"/>
    </source>
</evidence>
<proteinExistence type="predicted"/>